<dbReference type="Gene3D" id="3.90.550.50">
    <property type="match status" value="1"/>
</dbReference>
<dbReference type="InterPro" id="IPR002659">
    <property type="entry name" value="Glyco_trans_31"/>
</dbReference>
<keyword evidence="3 11" id="KW-0328">Glycosyltransferase</keyword>
<dbReference type="PANTHER" id="PTHR11214">
    <property type="entry name" value="BETA-1,3-N-ACETYLGLUCOSAMINYLTRANSFERASE"/>
    <property type="match status" value="1"/>
</dbReference>
<evidence type="ECO:0000256" key="9">
    <source>
        <dbReference type="ARBA" id="ARBA00023136"/>
    </source>
</evidence>
<comment type="caution">
    <text evidence="12">The sequence shown here is derived from an EMBL/GenBank/DDBJ whole genome shotgun (WGS) entry which is preliminary data.</text>
</comment>
<keyword evidence="13" id="KW-1185">Reference proteome</keyword>
<evidence type="ECO:0000256" key="5">
    <source>
        <dbReference type="ARBA" id="ARBA00022692"/>
    </source>
</evidence>
<evidence type="ECO:0000256" key="1">
    <source>
        <dbReference type="ARBA" id="ARBA00004323"/>
    </source>
</evidence>
<evidence type="ECO:0000256" key="6">
    <source>
        <dbReference type="ARBA" id="ARBA00022968"/>
    </source>
</evidence>
<evidence type="ECO:0000256" key="4">
    <source>
        <dbReference type="ARBA" id="ARBA00022679"/>
    </source>
</evidence>
<keyword evidence="8 11" id="KW-0333">Golgi apparatus</keyword>
<dbReference type="Proteomes" id="UP000792457">
    <property type="component" value="Unassembled WGS sequence"/>
</dbReference>
<dbReference type="EC" id="2.4.1.-" evidence="11"/>
<keyword evidence="4" id="KW-0808">Transferase</keyword>
<keyword evidence="5 11" id="KW-0812">Transmembrane</keyword>
<keyword evidence="7 11" id="KW-1133">Transmembrane helix</keyword>
<accession>A0A8K0KKP2</accession>
<dbReference type="FunFam" id="3.90.550.50:FF:000001">
    <property type="entry name" value="Hexosyltransferase"/>
    <property type="match status" value="1"/>
</dbReference>
<organism evidence="12 13">
    <name type="scientific">Ladona fulva</name>
    <name type="common">Scarce chaser dragonfly</name>
    <name type="synonym">Libellula fulva</name>
    <dbReference type="NCBI Taxonomy" id="123851"/>
    <lineage>
        <taxon>Eukaryota</taxon>
        <taxon>Metazoa</taxon>
        <taxon>Ecdysozoa</taxon>
        <taxon>Arthropoda</taxon>
        <taxon>Hexapoda</taxon>
        <taxon>Insecta</taxon>
        <taxon>Pterygota</taxon>
        <taxon>Palaeoptera</taxon>
        <taxon>Odonata</taxon>
        <taxon>Epiprocta</taxon>
        <taxon>Anisoptera</taxon>
        <taxon>Libelluloidea</taxon>
        <taxon>Libellulidae</taxon>
        <taxon>Ladona</taxon>
    </lineage>
</organism>
<comment type="similarity">
    <text evidence="2 11">Belongs to the glycosyltransferase 31 family.</text>
</comment>
<dbReference type="EMBL" id="KZ308931">
    <property type="protein sequence ID" value="KAG8235631.1"/>
    <property type="molecule type" value="Genomic_DNA"/>
</dbReference>
<evidence type="ECO:0000256" key="8">
    <source>
        <dbReference type="ARBA" id="ARBA00023034"/>
    </source>
</evidence>
<protein>
    <recommendedName>
        <fullName evidence="11">Hexosyltransferase</fullName>
        <ecNumber evidence="11">2.4.1.-</ecNumber>
    </recommendedName>
</protein>
<proteinExistence type="inferred from homology"/>
<feature type="transmembrane region" description="Helical" evidence="11">
    <location>
        <begin position="12"/>
        <end position="30"/>
    </location>
</feature>
<sequence length="384" mass="44956">MLKTPIRSPPILILFFFVFFAFVVLLGPRMHPEILENVLVLDKPKEVLQFSSSNPLPPVSLVHRTLTFDHPVISNDYNLLIDLTEFDFLINHYPCNDSNGLSQDSSTLILVLVHSNPNNWEKRQVIRQTWGSWSHFAVEDVSLSLLFLLGEVSSKSLQQKIIEEDQMNEDIIQGYFFDSYRNLTYKHVMGLKWATYFCSQANYVLKTDDDVFVNIPALVRYLSDPFSSNNLKAFPKKYILCSRQDQARVRRSYRSKWHVKPREYGSSVYPSYCSGSMILYSYKVVTQLYQRAQVTPYFWIDDVHVSGTLVAQLNITQTDVGDLMLTEDQVNYLSQDNVHHMWLQWWVNDKKKSWRKVKDKFLFASELEPNVIRKIWERVNGIRT</sequence>
<reference evidence="12" key="2">
    <citation type="submission" date="2017-10" db="EMBL/GenBank/DDBJ databases">
        <title>Ladona fulva Genome sequencing and assembly.</title>
        <authorList>
            <person name="Murali S."/>
            <person name="Richards S."/>
            <person name="Bandaranaike D."/>
            <person name="Bellair M."/>
            <person name="Blankenburg K."/>
            <person name="Chao H."/>
            <person name="Dinh H."/>
            <person name="Doddapaneni H."/>
            <person name="Dugan-Rocha S."/>
            <person name="Elkadiri S."/>
            <person name="Gnanaolivu R."/>
            <person name="Hernandez B."/>
            <person name="Skinner E."/>
            <person name="Javaid M."/>
            <person name="Lee S."/>
            <person name="Li M."/>
            <person name="Ming W."/>
            <person name="Munidasa M."/>
            <person name="Muniz J."/>
            <person name="Nguyen L."/>
            <person name="Hughes D."/>
            <person name="Osuji N."/>
            <person name="Pu L.-L."/>
            <person name="Puazo M."/>
            <person name="Qu C."/>
            <person name="Quiroz J."/>
            <person name="Raj R."/>
            <person name="Weissenberger G."/>
            <person name="Xin Y."/>
            <person name="Zou X."/>
            <person name="Han Y."/>
            <person name="Worley K."/>
            <person name="Muzny D."/>
            <person name="Gibbs R."/>
        </authorList>
    </citation>
    <scope>NUCLEOTIDE SEQUENCE</scope>
    <source>
        <strain evidence="12">Sampled in the wild</strain>
    </source>
</reference>
<keyword evidence="9 11" id="KW-0472">Membrane</keyword>
<evidence type="ECO:0000256" key="3">
    <source>
        <dbReference type="ARBA" id="ARBA00022676"/>
    </source>
</evidence>
<dbReference type="OrthoDB" id="115198at2759"/>
<evidence type="ECO:0000256" key="2">
    <source>
        <dbReference type="ARBA" id="ARBA00008661"/>
    </source>
</evidence>
<dbReference type="GO" id="GO:0006493">
    <property type="term" value="P:protein O-linked glycosylation"/>
    <property type="evidence" value="ECO:0007669"/>
    <property type="project" value="TreeGrafter"/>
</dbReference>
<dbReference type="PANTHER" id="PTHR11214:SF376">
    <property type="entry name" value="HEXOSYLTRANSFERASE"/>
    <property type="match status" value="1"/>
</dbReference>
<keyword evidence="10" id="KW-0325">Glycoprotein</keyword>
<evidence type="ECO:0000256" key="10">
    <source>
        <dbReference type="ARBA" id="ARBA00023180"/>
    </source>
</evidence>
<reference evidence="12" key="1">
    <citation type="submission" date="2013-04" db="EMBL/GenBank/DDBJ databases">
        <authorList>
            <person name="Qu J."/>
            <person name="Murali S.C."/>
            <person name="Bandaranaike D."/>
            <person name="Bellair M."/>
            <person name="Blankenburg K."/>
            <person name="Chao H."/>
            <person name="Dinh H."/>
            <person name="Doddapaneni H."/>
            <person name="Downs B."/>
            <person name="Dugan-Rocha S."/>
            <person name="Elkadiri S."/>
            <person name="Gnanaolivu R.D."/>
            <person name="Hernandez B."/>
            <person name="Javaid M."/>
            <person name="Jayaseelan J.C."/>
            <person name="Lee S."/>
            <person name="Li M."/>
            <person name="Ming W."/>
            <person name="Munidasa M."/>
            <person name="Muniz J."/>
            <person name="Nguyen L."/>
            <person name="Ongeri F."/>
            <person name="Osuji N."/>
            <person name="Pu L.-L."/>
            <person name="Puazo M."/>
            <person name="Qu C."/>
            <person name="Quiroz J."/>
            <person name="Raj R."/>
            <person name="Weissenberger G."/>
            <person name="Xin Y."/>
            <person name="Zou X."/>
            <person name="Han Y."/>
            <person name="Richards S."/>
            <person name="Worley K."/>
            <person name="Muzny D."/>
            <person name="Gibbs R."/>
        </authorList>
    </citation>
    <scope>NUCLEOTIDE SEQUENCE</scope>
    <source>
        <strain evidence="12">Sampled in the wild</strain>
    </source>
</reference>
<evidence type="ECO:0000256" key="7">
    <source>
        <dbReference type="ARBA" id="ARBA00022989"/>
    </source>
</evidence>
<evidence type="ECO:0000313" key="13">
    <source>
        <dbReference type="Proteomes" id="UP000792457"/>
    </source>
</evidence>
<comment type="subcellular location">
    <subcellularLocation>
        <location evidence="1 11">Golgi apparatus membrane</location>
        <topology evidence="1 11">Single-pass type II membrane protein</topology>
    </subcellularLocation>
</comment>
<gene>
    <name evidence="12" type="ORF">J437_LFUL014889</name>
</gene>
<name>A0A8K0KKP2_LADFU</name>
<keyword evidence="6 11" id="KW-0735">Signal-anchor</keyword>
<evidence type="ECO:0000256" key="11">
    <source>
        <dbReference type="RuleBase" id="RU363063"/>
    </source>
</evidence>
<dbReference type="GO" id="GO:0000139">
    <property type="term" value="C:Golgi membrane"/>
    <property type="evidence" value="ECO:0007669"/>
    <property type="project" value="UniProtKB-SubCell"/>
</dbReference>
<dbReference type="Pfam" id="PF01762">
    <property type="entry name" value="Galactosyl_T"/>
    <property type="match status" value="1"/>
</dbReference>
<dbReference type="GO" id="GO:0016758">
    <property type="term" value="F:hexosyltransferase activity"/>
    <property type="evidence" value="ECO:0007669"/>
    <property type="project" value="InterPro"/>
</dbReference>
<dbReference type="AlphaFoldDB" id="A0A8K0KKP2"/>
<evidence type="ECO:0000313" key="12">
    <source>
        <dbReference type="EMBL" id="KAG8235631.1"/>
    </source>
</evidence>